<gene>
    <name evidence="3" type="ORF">ACEWY4_024934</name>
</gene>
<organism evidence="3 4">
    <name type="scientific">Coilia grayii</name>
    <name type="common">Gray's grenadier anchovy</name>
    <dbReference type="NCBI Taxonomy" id="363190"/>
    <lineage>
        <taxon>Eukaryota</taxon>
        <taxon>Metazoa</taxon>
        <taxon>Chordata</taxon>
        <taxon>Craniata</taxon>
        <taxon>Vertebrata</taxon>
        <taxon>Euteleostomi</taxon>
        <taxon>Actinopterygii</taxon>
        <taxon>Neopterygii</taxon>
        <taxon>Teleostei</taxon>
        <taxon>Clupei</taxon>
        <taxon>Clupeiformes</taxon>
        <taxon>Clupeoidei</taxon>
        <taxon>Engraulidae</taxon>
        <taxon>Coilinae</taxon>
        <taxon>Coilia</taxon>
    </lineage>
</organism>
<dbReference type="PANTHER" id="PTHR45872">
    <property type="entry name" value="RHO GUANINE NUCLEOTIDE EXCHANGE FACTOR 2, ISOFORM D"/>
    <property type="match status" value="1"/>
</dbReference>
<reference evidence="3 4" key="1">
    <citation type="submission" date="2024-09" db="EMBL/GenBank/DDBJ databases">
        <title>A chromosome-level genome assembly of Gray's grenadier anchovy, Coilia grayii.</title>
        <authorList>
            <person name="Fu Z."/>
        </authorList>
    </citation>
    <scope>NUCLEOTIDE SEQUENCE [LARGE SCALE GENOMIC DNA]</scope>
    <source>
        <strain evidence="3">G4</strain>
        <tissue evidence="3">Muscle</tissue>
    </source>
</reference>
<evidence type="ECO:0000259" key="2">
    <source>
        <dbReference type="PROSITE" id="PS50106"/>
    </source>
</evidence>
<feature type="region of interest" description="Disordered" evidence="1">
    <location>
        <begin position="1"/>
        <end position="39"/>
    </location>
</feature>
<name>A0ABD1IW42_9TELE</name>
<evidence type="ECO:0000313" key="4">
    <source>
        <dbReference type="Proteomes" id="UP001591681"/>
    </source>
</evidence>
<feature type="compositionally biased region" description="Pro residues" evidence="1">
    <location>
        <begin position="149"/>
        <end position="160"/>
    </location>
</feature>
<feature type="compositionally biased region" description="Polar residues" evidence="1">
    <location>
        <begin position="1"/>
        <end position="18"/>
    </location>
</feature>
<dbReference type="InterPro" id="IPR015212">
    <property type="entry name" value="RGS-like_dom"/>
</dbReference>
<keyword evidence="4" id="KW-1185">Reference proteome</keyword>
<dbReference type="PROSITE" id="PS50106">
    <property type="entry name" value="PDZ"/>
    <property type="match status" value="1"/>
</dbReference>
<feature type="region of interest" description="Disordered" evidence="1">
    <location>
        <begin position="141"/>
        <end position="180"/>
    </location>
</feature>
<dbReference type="InterPro" id="IPR036034">
    <property type="entry name" value="PDZ_sf"/>
</dbReference>
<dbReference type="InterPro" id="IPR044926">
    <property type="entry name" value="RGS_subdomain_2"/>
</dbReference>
<dbReference type="Pfam" id="PF09128">
    <property type="entry name" value="RGS-like"/>
    <property type="match status" value="1"/>
</dbReference>
<dbReference type="Pfam" id="PF00595">
    <property type="entry name" value="PDZ"/>
    <property type="match status" value="1"/>
</dbReference>
<accession>A0ABD1IW42</accession>
<dbReference type="InterPro" id="IPR001478">
    <property type="entry name" value="PDZ"/>
</dbReference>
<dbReference type="Gene3D" id="2.30.42.10">
    <property type="match status" value="1"/>
</dbReference>
<dbReference type="SUPFAM" id="SSF50156">
    <property type="entry name" value="PDZ domain-like"/>
    <property type="match status" value="1"/>
</dbReference>
<feature type="region of interest" description="Disordered" evidence="1">
    <location>
        <begin position="260"/>
        <end position="311"/>
    </location>
</feature>
<evidence type="ECO:0000256" key="1">
    <source>
        <dbReference type="SAM" id="MobiDB-lite"/>
    </source>
</evidence>
<feature type="compositionally biased region" description="Basic and acidic residues" evidence="1">
    <location>
        <begin position="611"/>
        <end position="624"/>
    </location>
</feature>
<evidence type="ECO:0000313" key="3">
    <source>
        <dbReference type="EMBL" id="KAL2079190.1"/>
    </source>
</evidence>
<dbReference type="InterPro" id="IPR036305">
    <property type="entry name" value="RGS_sf"/>
</dbReference>
<dbReference type="FunFam" id="2.30.42.10:FF:000033">
    <property type="entry name" value="Rho guanine nucleotide exchange factor (GEF) 11"/>
    <property type="match status" value="1"/>
</dbReference>
<dbReference type="PANTHER" id="PTHR45872:SF1">
    <property type="entry name" value="RHO GUANINE NUCLEOTIDE EXCHANGE FACTOR 11"/>
    <property type="match status" value="1"/>
</dbReference>
<protein>
    <recommendedName>
        <fullName evidence="2">PDZ domain-containing protein</fullName>
    </recommendedName>
</protein>
<dbReference type="SUPFAM" id="SSF48097">
    <property type="entry name" value="Regulator of G-protein signaling, RGS"/>
    <property type="match status" value="1"/>
</dbReference>
<feature type="compositionally biased region" description="Low complexity" evidence="1">
    <location>
        <begin position="268"/>
        <end position="277"/>
    </location>
</feature>
<dbReference type="Proteomes" id="UP001591681">
    <property type="component" value="Unassembled WGS sequence"/>
</dbReference>
<dbReference type="EMBL" id="JBHFQA010000022">
    <property type="protein sequence ID" value="KAL2079190.1"/>
    <property type="molecule type" value="Genomic_DNA"/>
</dbReference>
<feature type="compositionally biased region" description="Low complexity" evidence="1">
    <location>
        <begin position="661"/>
        <end position="673"/>
    </location>
</feature>
<dbReference type="AlphaFoldDB" id="A0ABD1IW42"/>
<dbReference type="Gene3D" id="1.10.167.10">
    <property type="entry name" value="Regulator of G-protein Signalling 4, domain 2"/>
    <property type="match status" value="1"/>
</dbReference>
<sequence length="778" mass="85480">MSVRPPTSTLDRLSSLTIGDSERKASASQPKDPLPDIATEGTGAGLVQRCVVVQKDQLGFGFTVCGERIKLVQNVRPGGAAVKAGVHEGDRIIKVNGSLVSSMSHQEVVKLIKSGTYVALTLQGPAPSAAAVPLQPLCTDLLPNHRTASPPPAPPLPPSTPGSSSHRITGPKPLQDPEVQKHASEILRKMLEQEEAELQALLEELSRNPSPSLEERIESAKRRASQVRVKLHQDLDGKRSESVTSYFTAGEGRLSVESSEGDFEVCESPHSSPSSSSFRISLHRRQGSDTHSTPEPAGKAQIIGPEEEEEDEDGYTFNEVDGPFQDLELLKSRPAHMTVFMRYVFSQLLDPNPLLFYLSVEAYLGSSPKDARSLAPQVVSHFLDHDAPLRIKVREEYLKDIDNRLQAQPQEDIRGPLSELQQQVLPDIQDQLQDYRNKQMMGLGSLFGESDLQQLDGDPAKERQVVDRQVTALWEILSKHEEERSSPLASAVLLYLRHSGIKLRDSRVFPGLASEKEKWLPFFPKAKRLSSGKKDRDGEDKRRNPILKYIAKPKSTSQSIRPGNVRNIIQQFENHSDGVGEEGGETDGQRLSSSSFGEDGMDSPTFSVRLARSESLKAQGEGRRRGAVAGAESVPRSRSDVDMEDCGEEREGPGLRPLHHSASSSASSSSARSLENPTPPYTPRSRRRSVELPAALLPDAPALEEDVPDGQNWQETVEAHVLASLSPREVDRQAVIYGEARTATRAKGSFTPNTLRTQRVDSKCPFSVRIHLECTLTD</sequence>
<proteinExistence type="predicted"/>
<dbReference type="SMART" id="SM00228">
    <property type="entry name" value="PDZ"/>
    <property type="match status" value="1"/>
</dbReference>
<feature type="domain" description="PDZ" evidence="2">
    <location>
        <begin position="50"/>
        <end position="114"/>
    </location>
</feature>
<comment type="caution">
    <text evidence="3">The sequence shown here is derived from an EMBL/GenBank/DDBJ whole genome shotgun (WGS) entry which is preliminary data.</text>
</comment>
<feature type="region of interest" description="Disordered" evidence="1">
    <location>
        <begin position="576"/>
        <end position="689"/>
    </location>
</feature>
<dbReference type="CDD" id="cd23069">
    <property type="entry name" value="PDZ_ARHGEF11-12-like"/>
    <property type="match status" value="1"/>
</dbReference>